<sequence length="141" mass="16135">MVQYQDHHHHHHHQDQHHHQLLLASLKGNPIDESPFEVENSVSISISNGSNGGNITRLRTSSGSTSSRRSSSNIDGSIGLDDDVKPFKCSLCEKSFKRQEHLKRHHRSVHSGEKPHICQTCDKRFSRTDNLAQHLRTHRNR</sequence>
<dbReference type="Proteomes" id="UP001165101">
    <property type="component" value="Unassembled WGS sequence"/>
</dbReference>
<evidence type="ECO:0000313" key="2">
    <source>
        <dbReference type="Proteomes" id="UP001165101"/>
    </source>
</evidence>
<evidence type="ECO:0000313" key="1">
    <source>
        <dbReference type="EMBL" id="GMF00579.1"/>
    </source>
</evidence>
<gene>
    <name evidence="1" type="ORF">Cboi01_000559100</name>
</gene>
<dbReference type="EMBL" id="BSXV01004480">
    <property type="protein sequence ID" value="GMF00579.1"/>
    <property type="molecule type" value="Genomic_DNA"/>
</dbReference>
<accession>A0ACB5U2L7</accession>
<organism evidence="1 2">
    <name type="scientific">Candida boidinii</name>
    <name type="common">Yeast</name>
    <dbReference type="NCBI Taxonomy" id="5477"/>
    <lineage>
        <taxon>Eukaryota</taxon>
        <taxon>Fungi</taxon>
        <taxon>Dikarya</taxon>
        <taxon>Ascomycota</taxon>
        <taxon>Saccharomycotina</taxon>
        <taxon>Pichiomycetes</taxon>
        <taxon>Pichiales</taxon>
        <taxon>Pichiaceae</taxon>
        <taxon>Ogataea</taxon>
        <taxon>Ogataea/Candida clade</taxon>
    </lineage>
</organism>
<name>A0ACB5U2L7_CANBO</name>
<keyword evidence="2" id="KW-1185">Reference proteome</keyword>
<proteinExistence type="predicted"/>
<protein>
    <submittedName>
        <fullName evidence="1">Unnamed protein product</fullName>
    </submittedName>
</protein>
<reference evidence="1" key="1">
    <citation type="submission" date="2023-04" db="EMBL/GenBank/DDBJ databases">
        <title>Candida boidinii NBRC 1967.</title>
        <authorList>
            <person name="Ichikawa N."/>
            <person name="Sato H."/>
            <person name="Tonouchi N."/>
        </authorList>
    </citation>
    <scope>NUCLEOTIDE SEQUENCE</scope>
    <source>
        <strain evidence="1">NBRC 1967</strain>
    </source>
</reference>
<comment type="caution">
    <text evidence="1">The sequence shown here is derived from an EMBL/GenBank/DDBJ whole genome shotgun (WGS) entry which is preliminary data.</text>
</comment>